<dbReference type="AlphaFoldDB" id="A0A5C5FY23"/>
<evidence type="ECO:0000313" key="2">
    <source>
        <dbReference type="Proteomes" id="UP000311382"/>
    </source>
</evidence>
<comment type="caution">
    <text evidence="1">The sequence shown here is derived from an EMBL/GenBank/DDBJ whole genome shotgun (WGS) entry which is preliminary data.</text>
</comment>
<protein>
    <submittedName>
        <fullName evidence="1">Uncharacterized protein</fullName>
    </submittedName>
</protein>
<reference evidence="1 2" key="1">
    <citation type="submission" date="2019-03" db="EMBL/GenBank/DDBJ databases">
        <title>Rhodosporidium diobovatum UCD-FST 08-225 genome sequencing, assembly, and annotation.</title>
        <authorList>
            <person name="Fakankun I.U."/>
            <person name="Fristensky B."/>
            <person name="Levin D.B."/>
        </authorList>
    </citation>
    <scope>NUCLEOTIDE SEQUENCE [LARGE SCALE GENOMIC DNA]</scope>
    <source>
        <strain evidence="1 2">UCD-FST 08-225</strain>
    </source>
</reference>
<sequence>MVGPAHFQRYEVTNATLAKIDNWPSTFPLPLVLHAFDNLYEHPPSPAIEDLHKHHVEAFALLILDMGFAPATSGASCSAAQLESLTSWLTTHCKPATALFIDAYTHIYHNARTMSSTDEAWRAQLKAMHLAPRGTPWAKYLDNRHAPASDLCGSEGTLFLASQRSIRRIYGPTFTDLYLRLHPHAEELLSNATSVNQTRRLASLGVAHSRFEPGARSSRSV</sequence>
<name>A0A5C5FY23_9BASI</name>
<evidence type="ECO:0000313" key="1">
    <source>
        <dbReference type="EMBL" id="TNY21773.1"/>
    </source>
</evidence>
<proteinExistence type="predicted"/>
<gene>
    <name evidence="1" type="ORF">DMC30DRAFT_183078</name>
</gene>
<keyword evidence="2" id="KW-1185">Reference proteome</keyword>
<dbReference type="EMBL" id="SOZI01000037">
    <property type="protein sequence ID" value="TNY21773.1"/>
    <property type="molecule type" value="Genomic_DNA"/>
</dbReference>
<dbReference type="Proteomes" id="UP000311382">
    <property type="component" value="Unassembled WGS sequence"/>
</dbReference>
<organism evidence="1 2">
    <name type="scientific">Rhodotorula diobovata</name>
    <dbReference type="NCBI Taxonomy" id="5288"/>
    <lineage>
        <taxon>Eukaryota</taxon>
        <taxon>Fungi</taxon>
        <taxon>Dikarya</taxon>
        <taxon>Basidiomycota</taxon>
        <taxon>Pucciniomycotina</taxon>
        <taxon>Microbotryomycetes</taxon>
        <taxon>Sporidiobolales</taxon>
        <taxon>Sporidiobolaceae</taxon>
        <taxon>Rhodotorula</taxon>
    </lineage>
</organism>
<accession>A0A5C5FY23</accession>